<name>A0A0R1PYM8_9LACO</name>
<dbReference type="PROSITE" id="PS00371">
    <property type="entry name" value="PTS_EIIA_TYPE_1_HIS"/>
    <property type="match status" value="1"/>
</dbReference>
<dbReference type="NCBIfam" id="TIGR01995">
    <property type="entry name" value="PTS-II-ABC-beta"/>
    <property type="match status" value="1"/>
</dbReference>
<evidence type="ECO:0000256" key="11">
    <source>
        <dbReference type="ARBA" id="ARBA00044053"/>
    </source>
</evidence>
<dbReference type="GO" id="GO:0008982">
    <property type="term" value="F:protein-N(PI)-phosphohistidine-sugar phosphotransferase activity"/>
    <property type="evidence" value="ECO:0007669"/>
    <property type="project" value="InterPro"/>
</dbReference>
<dbReference type="PROSITE" id="PS51103">
    <property type="entry name" value="PTS_EIIC_TYPE_1"/>
    <property type="match status" value="1"/>
</dbReference>
<feature type="transmembrane region" description="Helical" evidence="17">
    <location>
        <begin position="276"/>
        <end position="298"/>
    </location>
</feature>
<evidence type="ECO:0000256" key="14">
    <source>
        <dbReference type="ARBA" id="ARBA00074554"/>
    </source>
</evidence>
<dbReference type="InterPro" id="IPR001996">
    <property type="entry name" value="PTS_IIB_1"/>
</dbReference>
<dbReference type="SUPFAM" id="SSF55604">
    <property type="entry name" value="Glucose permease domain IIB"/>
    <property type="match status" value="1"/>
</dbReference>
<dbReference type="InterPro" id="IPR003352">
    <property type="entry name" value="PTS_EIIC"/>
</dbReference>
<gene>
    <name evidence="21" type="ORF">FD20_GL000404</name>
</gene>
<dbReference type="GO" id="GO:0005886">
    <property type="term" value="C:plasma membrane"/>
    <property type="evidence" value="ECO:0007669"/>
    <property type="project" value="UniProtKB-SubCell"/>
</dbReference>
<dbReference type="InterPro" id="IPR011055">
    <property type="entry name" value="Dup_hybrid_motif"/>
</dbReference>
<keyword evidence="5" id="KW-0808">Transferase</keyword>
<evidence type="ECO:0000259" key="19">
    <source>
        <dbReference type="PROSITE" id="PS51098"/>
    </source>
</evidence>
<dbReference type="InterPro" id="IPR050558">
    <property type="entry name" value="PTS_Sugar-Specific_Components"/>
</dbReference>
<sequence>MFGFLFYSGKTNKEETIMKYEELSRAIVDGVGGKNNVKSVVHCTTRLRFKLKDESVTKDEALKNTDGVITVVKSGGQYQVVIGNHVADVYEDLIKVGGFADGGVVADDYEEDENLSVLDKFIDLVSGIFTPILGPLCAAGMIKGFSAMFTSLGWLSANSGTYKVLYAIGDGFFYFLPIILGVTAAKKFKVDQFIGMAIGAALCYPEIVALNGSKTVLYTIFNGTFFQSDIHATFLKLPIIMMSYTSSVIPIILAVWFASHVQRWARKVIPDVVKTFLVPFVTLLIAVPLTFLVIGPIATWLSDAISTIFVGIYDFSPLVAGIVMGAFWQVFVMFGLHWGFVAVAMANLASKGYDPIVILSLGASFAQTGVVLGMIMQTKNPKTRSIAIPAFISGIFGVTEPAIYGLTLPRKRPFILSCIAAAIGGGIIGLAGSKMYMMGGMGIFSIPSAIGTKTGIDSSVYGLIFSMVISTVLGLALQLLFGRKFVDDTESATVVASSVPSSVEKPAKEETAVDQKQEYKSATKINSPLSGKLVALEEIEDEVFSSGAMGKGVAIEPDEGVLTAPAVGTVTLAFPTGHAVGLRLETGTELLMHIGMDTVELDGKGFELLVEQGDKITAGQELLKFDIDLIKKAGFKLTTPIVVTNTKEYHEISIVDPQRKGIKRNDVLLDLK</sequence>
<keyword evidence="4" id="KW-0762">Sugar transport</keyword>
<comment type="catalytic activity">
    <reaction evidence="13">
        <text>N(pros)-phospho-L-histidyl-[protein](out) + sucrose = sucrose 6(G)-phosphate(in) + L-histidyl-[protein]</text>
        <dbReference type="Rhea" id="RHEA:49236"/>
        <dbReference type="Rhea" id="RHEA-COMP:9745"/>
        <dbReference type="Rhea" id="RHEA-COMP:9746"/>
        <dbReference type="ChEBI" id="CHEBI:17992"/>
        <dbReference type="ChEBI" id="CHEBI:29979"/>
        <dbReference type="ChEBI" id="CHEBI:64837"/>
        <dbReference type="ChEBI" id="CHEBI:91002"/>
        <dbReference type="EC" id="2.7.1.211"/>
    </reaction>
</comment>
<feature type="domain" description="PTS EIIB type-1" evidence="19">
    <location>
        <begin position="21"/>
        <end position="103"/>
    </location>
</feature>
<evidence type="ECO:0000313" key="21">
    <source>
        <dbReference type="EMBL" id="KRL37372.1"/>
    </source>
</evidence>
<evidence type="ECO:0000256" key="4">
    <source>
        <dbReference type="ARBA" id="ARBA00022597"/>
    </source>
</evidence>
<dbReference type="FunFam" id="2.70.70.10:FF:000001">
    <property type="entry name" value="PTS system glucose-specific IIA component"/>
    <property type="match status" value="1"/>
</dbReference>
<evidence type="ECO:0000256" key="17">
    <source>
        <dbReference type="SAM" id="Phobius"/>
    </source>
</evidence>
<comment type="caution">
    <text evidence="21">The sequence shown here is derived from an EMBL/GenBank/DDBJ whole genome shotgun (WGS) entry which is preliminary data.</text>
</comment>
<evidence type="ECO:0000259" key="20">
    <source>
        <dbReference type="PROSITE" id="PS51103"/>
    </source>
</evidence>
<feature type="domain" description="PTS EIIA type-1" evidence="18">
    <location>
        <begin position="541"/>
        <end position="645"/>
    </location>
</feature>
<dbReference type="Pfam" id="PF00358">
    <property type="entry name" value="PTS_EIIA_1"/>
    <property type="match status" value="1"/>
</dbReference>
<dbReference type="PANTHER" id="PTHR30175:SF1">
    <property type="entry name" value="PTS SYSTEM ARBUTIN-, CELLOBIOSE-, AND SALICIN-SPECIFIC EIIBC COMPONENT-RELATED"/>
    <property type="match status" value="1"/>
</dbReference>
<dbReference type="FunFam" id="3.30.1360.60:FF:000001">
    <property type="entry name" value="PTS system glucose-specific IIBC component PtsG"/>
    <property type="match status" value="1"/>
</dbReference>
<organism evidence="21 22">
    <name type="scientific">Liquorilactobacillus uvarum DSM 19971</name>
    <dbReference type="NCBI Taxonomy" id="1423812"/>
    <lineage>
        <taxon>Bacteria</taxon>
        <taxon>Bacillati</taxon>
        <taxon>Bacillota</taxon>
        <taxon>Bacilli</taxon>
        <taxon>Lactobacillales</taxon>
        <taxon>Lactobacillaceae</taxon>
        <taxon>Liquorilactobacillus</taxon>
    </lineage>
</organism>
<protein>
    <recommendedName>
        <fullName evidence="14">PTS system sucrose-specific EIIBCA component</fullName>
        <ecNumber evidence="11">2.7.1.211</ecNumber>
    </recommendedName>
    <alternativeName>
        <fullName evidence="15">EIIBCA-Scr</fullName>
    </alternativeName>
</protein>
<comment type="function">
    <text evidence="12">The phosphoenolpyruvate-dependent sugar phosphotransferase system (sugar PTS), a major carbohydrate active transport system, catalyzes the phosphorylation of incoming sugar substrates concomitantly with their translocation across the cell membrane. This system is involved in sucrose transport.</text>
</comment>
<comment type="subcellular location">
    <subcellularLocation>
        <location evidence="1">Cell membrane</location>
        <topology evidence="1">Multi-pass membrane protein</topology>
    </subcellularLocation>
</comment>
<evidence type="ECO:0000256" key="7">
    <source>
        <dbReference type="ARBA" id="ARBA00022692"/>
    </source>
</evidence>
<dbReference type="AlphaFoldDB" id="A0A0R1PYM8"/>
<dbReference type="Pfam" id="PF02378">
    <property type="entry name" value="PTS_EIIC"/>
    <property type="match status" value="1"/>
</dbReference>
<evidence type="ECO:0000256" key="8">
    <source>
        <dbReference type="ARBA" id="ARBA00022777"/>
    </source>
</evidence>
<dbReference type="NCBIfam" id="TIGR00830">
    <property type="entry name" value="PTBA"/>
    <property type="match status" value="1"/>
</dbReference>
<dbReference type="CDD" id="cd00212">
    <property type="entry name" value="PTS_IIB_glc"/>
    <property type="match status" value="1"/>
</dbReference>
<dbReference type="GO" id="GO:0016301">
    <property type="term" value="F:kinase activity"/>
    <property type="evidence" value="ECO:0007669"/>
    <property type="project" value="UniProtKB-KW"/>
</dbReference>
<dbReference type="InterPro" id="IPR018113">
    <property type="entry name" value="PTrfase_EIIB_Cys"/>
</dbReference>
<evidence type="ECO:0000256" key="3">
    <source>
        <dbReference type="ARBA" id="ARBA00022475"/>
    </source>
</evidence>
<dbReference type="PATRIC" id="fig|1423812.3.peg.423"/>
<feature type="transmembrane region" description="Helical" evidence="17">
    <location>
        <begin position="414"/>
        <end position="437"/>
    </location>
</feature>
<feature type="active site" description="Phosphocysteine intermediate; for EIIB activity" evidence="16">
    <location>
        <position position="43"/>
    </location>
</feature>
<evidence type="ECO:0000256" key="1">
    <source>
        <dbReference type="ARBA" id="ARBA00004651"/>
    </source>
</evidence>
<feature type="transmembrane region" description="Helical" evidence="17">
    <location>
        <begin position="233"/>
        <end position="256"/>
    </location>
</feature>
<feature type="transmembrane region" description="Helical" evidence="17">
    <location>
        <begin position="330"/>
        <end position="350"/>
    </location>
</feature>
<evidence type="ECO:0000256" key="2">
    <source>
        <dbReference type="ARBA" id="ARBA00022448"/>
    </source>
</evidence>
<dbReference type="InterPro" id="IPR036878">
    <property type="entry name" value="Glu_permease_IIB"/>
</dbReference>
<dbReference type="InterPro" id="IPR001127">
    <property type="entry name" value="PTS_EIIA_1_perm"/>
</dbReference>
<dbReference type="EC" id="2.7.1.211" evidence="11"/>
<dbReference type="Gene3D" id="3.30.1360.60">
    <property type="entry name" value="Glucose permease domain IIB"/>
    <property type="match status" value="1"/>
</dbReference>
<dbReference type="Gene3D" id="2.70.70.10">
    <property type="entry name" value="Glucose Permease (Domain IIA)"/>
    <property type="match status" value="1"/>
</dbReference>
<dbReference type="PROSITE" id="PS51098">
    <property type="entry name" value="PTS_EIIB_TYPE_1"/>
    <property type="match status" value="1"/>
</dbReference>
<proteinExistence type="predicted"/>
<dbReference type="SUPFAM" id="SSF51261">
    <property type="entry name" value="Duplicated hybrid motif"/>
    <property type="match status" value="1"/>
</dbReference>
<feature type="transmembrane region" description="Helical" evidence="17">
    <location>
        <begin position="121"/>
        <end position="142"/>
    </location>
</feature>
<reference evidence="21 22" key="1">
    <citation type="journal article" date="2015" name="Genome Announc.">
        <title>Expanding the biotechnology potential of lactobacilli through comparative genomics of 213 strains and associated genera.</title>
        <authorList>
            <person name="Sun Z."/>
            <person name="Harris H.M."/>
            <person name="McCann A."/>
            <person name="Guo C."/>
            <person name="Argimon S."/>
            <person name="Zhang W."/>
            <person name="Yang X."/>
            <person name="Jeffery I.B."/>
            <person name="Cooney J.C."/>
            <person name="Kagawa T.F."/>
            <person name="Liu W."/>
            <person name="Song Y."/>
            <person name="Salvetti E."/>
            <person name="Wrobel A."/>
            <person name="Rasinkangas P."/>
            <person name="Parkhill J."/>
            <person name="Rea M.C."/>
            <person name="O'Sullivan O."/>
            <person name="Ritari J."/>
            <person name="Douillard F.P."/>
            <person name="Paul Ross R."/>
            <person name="Yang R."/>
            <person name="Briner A.E."/>
            <person name="Felis G.E."/>
            <person name="de Vos W.M."/>
            <person name="Barrangou R."/>
            <person name="Klaenhammer T.R."/>
            <person name="Caufield P.W."/>
            <person name="Cui Y."/>
            <person name="Zhang H."/>
            <person name="O'Toole P.W."/>
        </authorList>
    </citation>
    <scope>NUCLEOTIDE SEQUENCE [LARGE SCALE GENOMIC DNA]</scope>
    <source>
        <strain evidence="21 22">DSM 19971</strain>
    </source>
</reference>
<keyword evidence="9 17" id="KW-1133">Transmembrane helix</keyword>
<evidence type="ECO:0000256" key="15">
    <source>
        <dbReference type="ARBA" id="ARBA00081008"/>
    </source>
</evidence>
<dbReference type="PROSITE" id="PS51093">
    <property type="entry name" value="PTS_EIIA_TYPE_1"/>
    <property type="match status" value="1"/>
</dbReference>
<feature type="transmembrane region" description="Helical" evidence="17">
    <location>
        <begin position="356"/>
        <end position="375"/>
    </location>
</feature>
<dbReference type="EMBL" id="AZEG01000012">
    <property type="protein sequence ID" value="KRL37372.1"/>
    <property type="molecule type" value="Genomic_DNA"/>
</dbReference>
<dbReference type="PROSITE" id="PS01035">
    <property type="entry name" value="PTS_EIIB_TYPE_1_CYS"/>
    <property type="match status" value="1"/>
</dbReference>
<keyword evidence="2" id="KW-0813">Transport</keyword>
<feature type="domain" description="PTS EIIC type-1" evidence="20">
    <location>
        <begin position="123"/>
        <end position="497"/>
    </location>
</feature>
<evidence type="ECO:0000259" key="18">
    <source>
        <dbReference type="PROSITE" id="PS51093"/>
    </source>
</evidence>
<dbReference type="GO" id="GO:0009401">
    <property type="term" value="P:phosphoenolpyruvate-dependent sugar phosphotransferase system"/>
    <property type="evidence" value="ECO:0007669"/>
    <property type="project" value="UniProtKB-KW"/>
</dbReference>
<keyword evidence="7 17" id="KW-0812">Transmembrane</keyword>
<evidence type="ECO:0000256" key="10">
    <source>
        <dbReference type="ARBA" id="ARBA00023136"/>
    </source>
</evidence>
<keyword evidence="8" id="KW-0418">Kinase</keyword>
<dbReference type="InterPro" id="IPR013013">
    <property type="entry name" value="PTS_EIIC_1"/>
</dbReference>
<evidence type="ECO:0000256" key="13">
    <source>
        <dbReference type="ARBA" id="ARBA00048931"/>
    </source>
</evidence>
<feature type="transmembrane region" description="Helical" evidence="17">
    <location>
        <begin position="162"/>
        <end position="181"/>
    </location>
</feature>
<dbReference type="GO" id="GO:0090589">
    <property type="term" value="F:protein-phosphocysteine-trehalose phosphotransferase system transporter activity"/>
    <property type="evidence" value="ECO:0007669"/>
    <property type="project" value="TreeGrafter"/>
</dbReference>
<evidence type="ECO:0000256" key="12">
    <source>
        <dbReference type="ARBA" id="ARBA00045139"/>
    </source>
</evidence>
<dbReference type="GO" id="GO:0015771">
    <property type="term" value="P:trehalose transport"/>
    <property type="evidence" value="ECO:0007669"/>
    <property type="project" value="TreeGrafter"/>
</dbReference>
<evidence type="ECO:0000256" key="5">
    <source>
        <dbReference type="ARBA" id="ARBA00022679"/>
    </source>
</evidence>
<dbReference type="PANTHER" id="PTHR30175">
    <property type="entry name" value="PHOSPHOTRANSFERASE SYSTEM TRANSPORT PROTEIN"/>
    <property type="match status" value="1"/>
</dbReference>
<dbReference type="Proteomes" id="UP000051155">
    <property type="component" value="Unassembled WGS sequence"/>
</dbReference>
<evidence type="ECO:0000256" key="6">
    <source>
        <dbReference type="ARBA" id="ARBA00022683"/>
    </source>
</evidence>
<evidence type="ECO:0000313" key="22">
    <source>
        <dbReference type="Proteomes" id="UP000051155"/>
    </source>
</evidence>
<dbReference type="Pfam" id="PF00367">
    <property type="entry name" value="PTS_EIIB"/>
    <property type="match status" value="1"/>
</dbReference>
<dbReference type="InterPro" id="IPR011297">
    <property type="entry name" value="PTS_IIABC_b_glu"/>
</dbReference>
<dbReference type="STRING" id="1423812.FD20_GL000404"/>
<feature type="transmembrane region" description="Helical" evidence="17">
    <location>
        <begin position="458"/>
        <end position="481"/>
    </location>
</feature>
<keyword evidence="6" id="KW-0598">Phosphotransferase system</keyword>
<accession>A0A0R1PYM8</accession>
<feature type="transmembrane region" description="Helical" evidence="17">
    <location>
        <begin position="387"/>
        <end position="408"/>
    </location>
</feature>
<evidence type="ECO:0000256" key="9">
    <source>
        <dbReference type="ARBA" id="ARBA00022989"/>
    </source>
</evidence>
<keyword evidence="10 17" id="KW-0472">Membrane</keyword>
<keyword evidence="3" id="KW-1003">Cell membrane</keyword>
<evidence type="ECO:0000256" key="16">
    <source>
        <dbReference type="PROSITE-ProRule" id="PRU00421"/>
    </source>
</evidence>
<keyword evidence="22" id="KW-1185">Reference proteome</keyword>